<name>U4L115_PYROM</name>
<dbReference type="AlphaFoldDB" id="U4L115"/>
<protein>
    <submittedName>
        <fullName evidence="1">Uncharacterized protein</fullName>
    </submittedName>
</protein>
<gene>
    <name evidence="1" type="ORF">PCON_08165</name>
</gene>
<dbReference type="EMBL" id="HF935420">
    <property type="protein sequence ID" value="CCX08572.1"/>
    <property type="molecule type" value="Genomic_DNA"/>
</dbReference>
<keyword evidence="2" id="KW-1185">Reference proteome</keyword>
<accession>U4L115</accession>
<reference evidence="1 2" key="1">
    <citation type="journal article" date="2013" name="PLoS Genet.">
        <title>The genome and development-dependent transcriptomes of Pyronema confluens: a window into fungal evolution.</title>
        <authorList>
            <person name="Traeger S."/>
            <person name="Altegoer F."/>
            <person name="Freitag M."/>
            <person name="Gabaldon T."/>
            <person name="Kempken F."/>
            <person name="Kumar A."/>
            <person name="Marcet-Houben M."/>
            <person name="Poggeler S."/>
            <person name="Stajich J.E."/>
            <person name="Nowrousian M."/>
        </authorList>
    </citation>
    <scope>NUCLEOTIDE SEQUENCE [LARGE SCALE GENOMIC DNA]</scope>
    <source>
        <strain evidence="2">CBS 100304</strain>
        <tissue evidence="1">Vegetative mycelium</tissue>
    </source>
</reference>
<evidence type="ECO:0000313" key="1">
    <source>
        <dbReference type="EMBL" id="CCX08572.1"/>
    </source>
</evidence>
<evidence type="ECO:0000313" key="2">
    <source>
        <dbReference type="Proteomes" id="UP000018144"/>
    </source>
</evidence>
<proteinExistence type="predicted"/>
<sequence length="36" mass="3689">MKTVNGVHTGNESLVGAIGECSLEKGGALQVEMLSE</sequence>
<dbReference type="Proteomes" id="UP000018144">
    <property type="component" value="Unassembled WGS sequence"/>
</dbReference>
<organism evidence="1 2">
    <name type="scientific">Pyronema omphalodes (strain CBS 100304)</name>
    <name type="common">Pyronema confluens</name>
    <dbReference type="NCBI Taxonomy" id="1076935"/>
    <lineage>
        <taxon>Eukaryota</taxon>
        <taxon>Fungi</taxon>
        <taxon>Dikarya</taxon>
        <taxon>Ascomycota</taxon>
        <taxon>Pezizomycotina</taxon>
        <taxon>Pezizomycetes</taxon>
        <taxon>Pezizales</taxon>
        <taxon>Pyronemataceae</taxon>
        <taxon>Pyronema</taxon>
    </lineage>
</organism>